<dbReference type="RefSeq" id="WP_090676120.1">
    <property type="nucleotide sequence ID" value="NZ_FMTT01000054.1"/>
</dbReference>
<dbReference type="InterPro" id="IPR010035">
    <property type="entry name" value="Thi_S"/>
</dbReference>
<dbReference type="SUPFAM" id="SSF54285">
    <property type="entry name" value="MoaD/ThiS"/>
    <property type="match status" value="1"/>
</dbReference>
<dbReference type="Proteomes" id="UP000198601">
    <property type="component" value="Unassembled WGS sequence"/>
</dbReference>
<dbReference type="STRING" id="624147.SAMN04487970_105438"/>
<sequence>MRLTVNGELREVNNAATVAELLSAFKLDNKILVVELNREIIDRTRYEEARLNDGDQIEIVHFVGGG</sequence>
<evidence type="ECO:0000313" key="1">
    <source>
        <dbReference type="EMBL" id="SCW81513.1"/>
    </source>
</evidence>
<dbReference type="AlphaFoldDB" id="A0A1G4TJ60"/>
<dbReference type="EMBL" id="FMTT01000054">
    <property type="protein sequence ID" value="SCW81513.1"/>
    <property type="molecule type" value="Genomic_DNA"/>
</dbReference>
<proteinExistence type="predicted"/>
<dbReference type="InterPro" id="IPR016155">
    <property type="entry name" value="Mopterin_synth/thiamin_S_b"/>
</dbReference>
<dbReference type="InterPro" id="IPR003749">
    <property type="entry name" value="ThiS/MoaD-like"/>
</dbReference>
<dbReference type="PANTHER" id="PTHR34472:SF1">
    <property type="entry name" value="SULFUR CARRIER PROTEIN THIS"/>
    <property type="match status" value="1"/>
</dbReference>
<protein>
    <submittedName>
        <fullName evidence="1">Sulfur carrier protein</fullName>
    </submittedName>
</protein>
<organism evidence="1 2">
    <name type="scientific">Paenibacillus tianmuensis</name>
    <dbReference type="NCBI Taxonomy" id="624147"/>
    <lineage>
        <taxon>Bacteria</taxon>
        <taxon>Bacillati</taxon>
        <taxon>Bacillota</taxon>
        <taxon>Bacilli</taxon>
        <taxon>Bacillales</taxon>
        <taxon>Paenibacillaceae</taxon>
        <taxon>Paenibacillus</taxon>
    </lineage>
</organism>
<reference evidence="2" key="1">
    <citation type="submission" date="2016-10" db="EMBL/GenBank/DDBJ databases">
        <authorList>
            <person name="Varghese N."/>
            <person name="Submissions S."/>
        </authorList>
    </citation>
    <scope>NUCLEOTIDE SEQUENCE [LARGE SCALE GENOMIC DNA]</scope>
    <source>
        <strain evidence="2">CGMCC 1.8946</strain>
    </source>
</reference>
<name>A0A1G4TJ60_9BACL</name>
<dbReference type="NCBIfam" id="TIGR01683">
    <property type="entry name" value="thiS"/>
    <property type="match status" value="1"/>
</dbReference>
<keyword evidence="2" id="KW-1185">Reference proteome</keyword>
<dbReference type="CDD" id="cd00565">
    <property type="entry name" value="Ubl_ThiS"/>
    <property type="match status" value="1"/>
</dbReference>
<accession>A0A1G4TJ60</accession>
<evidence type="ECO:0000313" key="2">
    <source>
        <dbReference type="Proteomes" id="UP000198601"/>
    </source>
</evidence>
<dbReference type="InterPro" id="IPR012675">
    <property type="entry name" value="Beta-grasp_dom_sf"/>
</dbReference>
<dbReference type="OrthoDB" id="9798559at2"/>
<dbReference type="Gene3D" id="3.10.20.30">
    <property type="match status" value="1"/>
</dbReference>
<dbReference type="PANTHER" id="PTHR34472">
    <property type="entry name" value="SULFUR CARRIER PROTEIN THIS"/>
    <property type="match status" value="1"/>
</dbReference>
<dbReference type="Pfam" id="PF02597">
    <property type="entry name" value="ThiS"/>
    <property type="match status" value="1"/>
</dbReference>
<gene>
    <name evidence="1" type="ORF">SAMN04487970_105438</name>
</gene>